<proteinExistence type="predicted"/>
<dbReference type="InterPro" id="IPR026913">
    <property type="entry name" value="METTL24"/>
</dbReference>
<accession>A0A8C4RZ62</accession>
<name>A0A8C4RZ62_ERPCA</name>
<evidence type="ECO:0000313" key="3">
    <source>
        <dbReference type="Ensembl" id="ENSECRP00000009832.1"/>
    </source>
</evidence>
<gene>
    <name evidence="3" type="primary">METTL24</name>
</gene>
<dbReference type="AlphaFoldDB" id="A0A8C4RZ62"/>
<dbReference type="PANTHER" id="PTHR32026">
    <property type="entry name" value="METHYLTRANSFERASE-LIKE PROTEIN 24"/>
    <property type="match status" value="1"/>
</dbReference>
<protein>
    <submittedName>
        <fullName evidence="3">Methyltransferase like 24</fullName>
    </submittedName>
</protein>
<evidence type="ECO:0000313" key="4">
    <source>
        <dbReference type="Proteomes" id="UP000694620"/>
    </source>
</evidence>
<keyword evidence="1" id="KW-1133">Transmembrane helix</keyword>
<dbReference type="Proteomes" id="UP000694620">
    <property type="component" value="Chromosome 3"/>
</dbReference>
<feature type="domain" description="Methyltransferase" evidence="2">
    <location>
        <begin position="70"/>
        <end position="281"/>
    </location>
</feature>
<reference evidence="3" key="1">
    <citation type="submission" date="2021-06" db="EMBL/GenBank/DDBJ databases">
        <authorList>
            <consortium name="Wellcome Sanger Institute Data Sharing"/>
        </authorList>
    </citation>
    <scope>NUCLEOTIDE SEQUENCE [LARGE SCALE GENOMIC DNA]</scope>
</reference>
<evidence type="ECO:0000259" key="2">
    <source>
        <dbReference type="Pfam" id="PF13383"/>
    </source>
</evidence>
<dbReference type="GeneTree" id="ENSGT00390000002881"/>
<keyword evidence="4" id="KW-1185">Reference proteome</keyword>
<reference evidence="3" key="3">
    <citation type="submission" date="2025-09" db="UniProtKB">
        <authorList>
            <consortium name="Ensembl"/>
        </authorList>
    </citation>
    <scope>IDENTIFICATION</scope>
</reference>
<sequence length="310" mass="36185">SFGSYCFFKCILLFVVFCFLFFGLVYLTLLINMFQQRSSTCICSLSELQLLRWHINLQPWANSNHALEYEAERFLNYITNPQISCGTTQEIEISNISGVNGKPWSVCLDDRYTLAHQIKKKQCRVYSLLLGNDNEHFEMSLAKAGCEVHCFDPSIKVPHLQNGERFWHHRLSVDWRDPNPAIPVQKQHSNTKKLAAILNDFGHRKVDVLKADVESTEWKILENLILENVISEIGQLLFEVHLHWPGFEVSGDDSTVVRYWYSLLKELERNGFRLFHSQKNPKGPHVFLQKNIFNASSSYTLCWVNTRWRR</sequence>
<dbReference type="Ensembl" id="ENSECRT00000009997.1">
    <property type="protein sequence ID" value="ENSECRP00000009832.1"/>
    <property type="gene ID" value="ENSECRG00000006585.1"/>
</dbReference>
<evidence type="ECO:0000256" key="1">
    <source>
        <dbReference type="SAM" id="Phobius"/>
    </source>
</evidence>
<dbReference type="Pfam" id="PF13383">
    <property type="entry name" value="Methyltransf_22"/>
    <property type="match status" value="1"/>
</dbReference>
<dbReference type="PANTHER" id="PTHR32026:SF10">
    <property type="entry name" value="METHYLTRANSFERASE-LIKE PROTEIN 24-RELATED"/>
    <property type="match status" value="1"/>
</dbReference>
<reference evidence="3" key="2">
    <citation type="submission" date="2025-08" db="UniProtKB">
        <authorList>
            <consortium name="Ensembl"/>
        </authorList>
    </citation>
    <scope>IDENTIFICATION</scope>
</reference>
<feature type="transmembrane region" description="Helical" evidence="1">
    <location>
        <begin position="12"/>
        <end position="34"/>
    </location>
</feature>
<keyword evidence="1" id="KW-0472">Membrane</keyword>
<dbReference type="InterPro" id="IPR025714">
    <property type="entry name" value="Methyltranfer_dom"/>
</dbReference>
<organism evidence="3 4">
    <name type="scientific">Erpetoichthys calabaricus</name>
    <name type="common">Rope fish</name>
    <name type="synonym">Calamoichthys calabaricus</name>
    <dbReference type="NCBI Taxonomy" id="27687"/>
    <lineage>
        <taxon>Eukaryota</taxon>
        <taxon>Metazoa</taxon>
        <taxon>Chordata</taxon>
        <taxon>Craniata</taxon>
        <taxon>Vertebrata</taxon>
        <taxon>Euteleostomi</taxon>
        <taxon>Actinopterygii</taxon>
        <taxon>Polypteriformes</taxon>
        <taxon>Polypteridae</taxon>
        <taxon>Erpetoichthys</taxon>
    </lineage>
</organism>
<keyword evidence="1" id="KW-0812">Transmembrane</keyword>